<reference evidence="11 12" key="1">
    <citation type="submission" date="2019-03" db="EMBL/GenBank/DDBJ databases">
        <title>Metabolic potential of uncultured bacteria and archaea associated with petroleum seepage in deep-sea sediments.</title>
        <authorList>
            <person name="Dong X."/>
            <person name="Hubert C."/>
        </authorList>
    </citation>
    <scope>NUCLEOTIDE SEQUENCE [LARGE SCALE GENOMIC DNA]</scope>
    <source>
        <strain evidence="11">E44_bin18</strain>
    </source>
</reference>
<dbReference type="Gene3D" id="3.20.20.70">
    <property type="entry name" value="Aldolase class I"/>
    <property type="match status" value="1"/>
</dbReference>
<dbReference type="SUPFAM" id="SSF102114">
    <property type="entry name" value="Radical SAM enzymes"/>
    <property type="match status" value="1"/>
</dbReference>
<organism evidence="11 12">
    <name type="scientific">candidate division TA06 bacterium</name>
    <dbReference type="NCBI Taxonomy" id="2250710"/>
    <lineage>
        <taxon>Bacteria</taxon>
        <taxon>Bacteria division TA06</taxon>
    </lineage>
</organism>
<keyword evidence="9" id="KW-0408">Iron</keyword>
<dbReference type="InterPro" id="IPR058240">
    <property type="entry name" value="rSAM_sf"/>
</dbReference>
<gene>
    <name evidence="11" type="ORF">E3J62_07705</name>
</gene>
<dbReference type="GO" id="GO:0030488">
    <property type="term" value="P:tRNA methylation"/>
    <property type="evidence" value="ECO:0007669"/>
    <property type="project" value="TreeGrafter"/>
</dbReference>
<evidence type="ECO:0000256" key="5">
    <source>
        <dbReference type="ARBA" id="ARBA00022603"/>
    </source>
</evidence>
<keyword evidence="8" id="KW-0479">Metal-binding</keyword>
<keyword evidence="6" id="KW-0808">Transferase</keyword>
<dbReference type="PANTHER" id="PTHR30544:SF5">
    <property type="entry name" value="RADICAL SAM CORE DOMAIN-CONTAINING PROTEIN"/>
    <property type="match status" value="1"/>
</dbReference>
<comment type="subcellular location">
    <subcellularLocation>
        <location evidence="2">Cytoplasm</location>
    </subcellularLocation>
</comment>
<evidence type="ECO:0000256" key="9">
    <source>
        <dbReference type="ARBA" id="ARBA00023004"/>
    </source>
</evidence>
<dbReference type="InterPro" id="IPR007197">
    <property type="entry name" value="rSAM"/>
</dbReference>
<comment type="caution">
    <text evidence="11">The sequence shown here is derived from an EMBL/GenBank/DDBJ whole genome shotgun (WGS) entry which is preliminary data.</text>
</comment>
<dbReference type="Proteomes" id="UP000315525">
    <property type="component" value="Unassembled WGS sequence"/>
</dbReference>
<dbReference type="EMBL" id="SOJN01000085">
    <property type="protein sequence ID" value="TET45395.1"/>
    <property type="molecule type" value="Genomic_DNA"/>
</dbReference>
<dbReference type="PANTHER" id="PTHR30544">
    <property type="entry name" value="23S RRNA METHYLTRANSFERASE"/>
    <property type="match status" value="1"/>
</dbReference>
<evidence type="ECO:0000256" key="10">
    <source>
        <dbReference type="ARBA" id="ARBA00023014"/>
    </source>
</evidence>
<keyword evidence="7" id="KW-0949">S-adenosyl-L-methionine</keyword>
<dbReference type="GO" id="GO:0051539">
    <property type="term" value="F:4 iron, 4 sulfur cluster binding"/>
    <property type="evidence" value="ECO:0007669"/>
    <property type="project" value="UniProtKB-KW"/>
</dbReference>
<accession>A0A523USD5</accession>
<evidence type="ECO:0000256" key="2">
    <source>
        <dbReference type="ARBA" id="ARBA00004496"/>
    </source>
</evidence>
<evidence type="ECO:0000256" key="7">
    <source>
        <dbReference type="ARBA" id="ARBA00022691"/>
    </source>
</evidence>
<evidence type="ECO:0000313" key="12">
    <source>
        <dbReference type="Proteomes" id="UP000315525"/>
    </source>
</evidence>
<name>A0A523USD5_UNCT6</name>
<evidence type="ECO:0000313" key="11">
    <source>
        <dbReference type="EMBL" id="TET45395.1"/>
    </source>
</evidence>
<keyword evidence="10" id="KW-0411">Iron-sulfur</keyword>
<dbReference type="GO" id="GO:0008173">
    <property type="term" value="F:RNA methyltransferase activity"/>
    <property type="evidence" value="ECO:0007669"/>
    <property type="project" value="InterPro"/>
</dbReference>
<keyword evidence="4" id="KW-0963">Cytoplasm</keyword>
<dbReference type="AlphaFoldDB" id="A0A523USD5"/>
<evidence type="ECO:0000256" key="6">
    <source>
        <dbReference type="ARBA" id="ARBA00022679"/>
    </source>
</evidence>
<evidence type="ECO:0000256" key="3">
    <source>
        <dbReference type="ARBA" id="ARBA00022485"/>
    </source>
</evidence>
<evidence type="ECO:0000256" key="8">
    <source>
        <dbReference type="ARBA" id="ARBA00022723"/>
    </source>
</evidence>
<dbReference type="SFLD" id="SFLDS00029">
    <property type="entry name" value="Radical_SAM"/>
    <property type="match status" value="1"/>
</dbReference>
<dbReference type="InterPro" id="IPR040072">
    <property type="entry name" value="Methyltransferase_A"/>
</dbReference>
<evidence type="ECO:0000256" key="1">
    <source>
        <dbReference type="ARBA" id="ARBA00001966"/>
    </source>
</evidence>
<dbReference type="GO" id="GO:0046872">
    <property type="term" value="F:metal ion binding"/>
    <property type="evidence" value="ECO:0007669"/>
    <property type="project" value="UniProtKB-KW"/>
</dbReference>
<keyword evidence="5" id="KW-0489">Methyltransferase</keyword>
<evidence type="ECO:0000256" key="4">
    <source>
        <dbReference type="ARBA" id="ARBA00022490"/>
    </source>
</evidence>
<dbReference type="InterPro" id="IPR004383">
    <property type="entry name" value="rRNA_lsu_MTrfase_RlmN/Cfr"/>
</dbReference>
<dbReference type="GO" id="GO:0005737">
    <property type="term" value="C:cytoplasm"/>
    <property type="evidence" value="ECO:0007669"/>
    <property type="project" value="UniProtKB-SubCell"/>
</dbReference>
<proteinExistence type="predicted"/>
<dbReference type="InterPro" id="IPR013785">
    <property type="entry name" value="Aldolase_TIM"/>
</dbReference>
<protein>
    <submittedName>
        <fullName evidence="11">Radical SAM protein</fullName>
    </submittedName>
</protein>
<comment type="cofactor">
    <cofactor evidence="1">
        <name>[4Fe-4S] cluster</name>
        <dbReference type="ChEBI" id="CHEBI:49883"/>
    </cofactor>
</comment>
<keyword evidence="3" id="KW-0004">4Fe-4S</keyword>
<dbReference type="GO" id="GO:0070475">
    <property type="term" value="P:rRNA base methylation"/>
    <property type="evidence" value="ECO:0007669"/>
    <property type="project" value="TreeGrafter"/>
</dbReference>
<dbReference type="PIRSF" id="PIRSF006004">
    <property type="entry name" value="CHP00048"/>
    <property type="match status" value="1"/>
</dbReference>
<sequence length="311" mass="35391">MKILAKTGSEEIATVFIAETDSGRQIEFVESVQPPIPREKKWVLIVSTLYGCPVGCRFCDAGSHYQGRLSRDDIVGQIDYLIRRRFPDGIVPVDKFKIQFARMGEPAFNQNVLDVLAELPKLYDAPGLLPAFSTIAPHGTEGFFDRLLEIKKKVFCGNFQLQFSIHTTEMRLRDWLIPVRKWDFAQIAEYGEAYFQKGERKITLNFALADGMPVDADVLLRHFRPDMFLIKITPVNPTYQATRQNISSHIVPEKENYETIDVLRNVGYDVILSIGELEENHIGSNCGQYVMSHLKENGSVKDGYTYPLHKA</sequence>